<reference evidence="2 3" key="1">
    <citation type="journal article" date="2014" name="PLoS Genet.">
        <title>Phylogenetically driven sequencing of extremely halophilic archaea reveals strategies for static and dynamic osmo-response.</title>
        <authorList>
            <person name="Becker E.A."/>
            <person name="Seitzer P.M."/>
            <person name="Tritt A."/>
            <person name="Larsen D."/>
            <person name="Krusor M."/>
            <person name="Yao A.I."/>
            <person name="Wu D."/>
            <person name="Madern D."/>
            <person name="Eisen J.A."/>
            <person name="Darling A.E."/>
            <person name="Facciotti M.T."/>
        </authorList>
    </citation>
    <scope>NUCLEOTIDE SEQUENCE [LARGE SCALE GENOMIC DNA]</scope>
    <source>
        <strain evidence="2 3">DSM 1307</strain>
    </source>
</reference>
<feature type="compositionally biased region" description="Basic and acidic residues" evidence="1">
    <location>
        <begin position="103"/>
        <end position="113"/>
    </location>
</feature>
<dbReference type="RefSeq" id="WP_004055815.1">
    <property type="nucleotide sequence ID" value="NZ_AOMC01000158.1"/>
</dbReference>
<comment type="caution">
    <text evidence="2">The sequence shown here is derived from an EMBL/GenBank/DDBJ whole genome shotgun (WGS) entry which is preliminary data.</text>
</comment>
<evidence type="ECO:0000256" key="1">
    <source>
        <dbReference type="SAM" id="MobiDB-lite"/>
    </source>
</evidence>
<accession>M0M4T9</accession>
<protein>
    <submittedName>
        <fullName evidence="2">Uncharacterized protein</fullName>
    </submittedName>
</protein>
<gene>
    <name evidence="2" type="ORF">C448_14495</name>
</gene>
<dbReference type="AlphaFoldDB" id="M0M4T9"/>
<dbReference type="Proteomes" id="UP000011568">
    <property type="component" value="Unassembled WGS sequence"/>
</dbReference>
<name>M0M4T9_HALMO</name>
<dbReference type="PATRIC" id="fig|931277.6.peg.2844"/>
<dbReference type="Gene3D" id="1.20.5.340">
    <property type="match status" value="1"/>
</dbReference>
<evidence type="ECO:0000313" key="3">
    <source>
        <dbReference type="Proteomes" id="UP000011568"/>
    </source>
</evidence>
<organism evidence="2 3">
    <name type="scientific">Halococcus morrhuae DSM 1307</name>
    <dbReference type="NCBI Taxonomy" id="931277"/>
    <lineage>
        <taxon>Archaea</taxon>
        <taxon>Methanobacteriati</taxon>
        <taxon>Methanobacteriota</taxon>
        <taxon>Stenosarchaea group</taxon>
        <taxon>Halobacteria</taxon>
        <taxon>Halobacteriales</taxon>
        <taxon>Halococcaceae</taxon>
        <taxon>Halococcus</taxon>
    </lineage>
</organism>
<proteinExistence type="predicted"/>
<evidence type="ECO:0000313" key="2">
    <source>
        <dbReference type="EMBL" id="EMA39634.1"/>
    </source>
</evidence>
<keyword evidence="3" id="KW-1185">Reference proteome</keyword>
<feature type="region of interest" description="Disordered" evidence="1">
    <location>
        <begin position="1"/>
        <end position="20"/>
    </location>
</feature>
<sequence length="233" mass="26461">MTADRATGTEPTGPTEHASSELIAQLFDRVETLEAENERLQDDIDELRDHHREDCHALARENHELRDSQDQLQERVAKAEEKDGYLLEDIVDLEEQLADLEDRSATQGEHTDGESTPGRPALTPIERVAKLETEEVSINVTPSIERAVVIFEHWREWSKKTPNGRVLKDGLKELLCTATDERLAWRQVYRAANALDELSKGDIEFTDHTRHGKMLVESQPERRDCRASSAATT</sequence>
<feature type="region of interest" description="Disordered" evidence="1">
    <location>
        <begin position="103"/>
        <end position="123"/>
    </location>
</feature>
<dbReference type="EMBL" id="AOMC01000158">
    <property type="protein sequence ID" value="EMA39634.1"/>
    <property type="molecule type" value="Genomic_DNA"/>
</dbReference>